<dbReference type="Gene3D" id="3.10.180.10">
    <property type="entry name" value="2,3-Dihydroxybiphenyl 1,2-Dioxygenase, domain 1"/>
    <property type="match status" value="1"/>
</dbReference>
<dbReference type="PANTHER" id="PTHR21366:SF14">
    <property type="entry name" value="GLYOXALASE DOMAIN-CONTAINING PROTEIN 5"/>
    <property type="match status" value="1"/>
</dbReference>
<organism evidence="3 4">
    <name type="scientific">Paenibacillus validus</name>
    <dbReference type="NCBI Taxonomy" id="44253"/>
    <lineage>
        <taxon>Bacteria</taxon>
        <taxon>Bacillati</taxon>
        <taxon>Bacillota</taxon>
        <taxon>Bacilli</taxon>
        <taxon>Bacillales</taxon>
        <taxon>Paenibacillaceae</taxon>
        <taxon>Paenibacillus</taxon>
    </lineage>
</organism>
<dbReference type="SUPFAM" id="SSF54593">
    <property type="entry name" value="Glyoxalase/Bleomycin resistance protein/Dihydroxybiphenyl dioxygenase"/>
    <property type="match status" value="1"/>
</dbReference>
<reference evidence="3 4" key="1">
    <citation type="submission" date="2019-11" db="EMBL/GenBank/DDBJ databases">
        <title>Draft genome sequences of five Paenibacillus species of dairy origin.</title>
        <authorList>
            <person name="Olajide A.M."/>
            <person name="Chen S."/>
            <person name="Lapointe G."/>
        </authorList>
    </citation>
    <scope>NUCLEOTIDE SEQUENCE [LARGE SCALE GENOMIC DNA]</scope>
    <source>
        <strain evidence="3 4">2CS3</strain>
    </source>
</reference>
<dbReference type="InterPro" id="IPR029068">
    <property type="entry name" value="Glyas_Bleomycin-R_OHBP_Dase"/>
</dbReference>
<proteinExistence type="predicted"/>
<sequence length="129" mass="14192">MKIDRMDHIVLTVRDVTATCEFYQHVLGMEVGIFAGGTRKYLQCGKNRINLFEQGSEVEPKAAVTVPGAGDLCFIAETPLPEVIKHLESCGVPIELGPISRPGAMGLMESVYLRDPDNNLIELSNYVEL</sequence>
<evidence type="ECO:0000313" key="4">
    <source>
        <dbReference type="Proteomes" id="UP000450917"/>
    </source>
</evidence>
<dbReference type="RefSeq" id="WP_054795741.1">
    <property type="nucleotide sequence ID" value="NZ_JARTHJ010000006.1"/>
</dbReference>
<keyword evidence="1" id="KW-0479">Metal-binding</keyword>
<evidence type="ECO:0000256" key="1">
    <source>
        <dbReference type="ARBA" id="ARBA00022723"/>
    </source>
</evidence>
<dbReference type="PROSITE" id="PS51819">
    <property type="entry name" value="VOC"/>
    <property type="match status" value="1"/>
</dbReference>
<dbReference type="InterPro" id="IPR037523">
    <property type="entry name" value="VOC_core"/>
</dbReference>
<dbReference type="PANTHER" id="PTHR21366">
    <property type="entry name" value="GLYOXALASE FAMILY PROTEIN"/>
    <property type="match status" value="1"/>
</dbReference>
<dbReference type="GO" id="GO:0004462">
    <property type="term" value="F:lactoylglutathione lyase activity"/>
    <property type="evidence" value="ECO:0007669"/>
    <property type="project" value="InterPro"/>
</dbReference>
<dbReference type="Pfam" id="PF00903">
    <property type="entry name" value="Glyoxalase"/>
    <property type="match status" value="1"/>
</dbReference>
<evidence type="ECO:0000313" key="3">
    <source>
        <dbReference type="EMBL" id="MUG71996.1"/>
    </source>
</evidence>
<accession>A0A7X3CTR8</accession>
<keyword evidence="4" id="KW-1185">Reference proteome</keyword>
<dbReference type="Proteomes" id="UP000450917">
    <property type="component" value="Unassembled WGS sequence"/>
</dbReference>
<dbReference type="GO" id="GO:0046872">
    <property type="term" value="F:metal ion binding"/>
    <property type="evidence" value="ECO:0007669"/>
    <property type="project" value="UniProtKB-KW"/>
</dbReference>
<gene>
    <name evidence="3" type="ORF">GNP93_15095</name>
</gene>
<comment type="caution">
    <text evidence="3">The sequence shown here is derived from an EMBL/GenBank/DDBJ whole genome shotgun (WGS) entry which is preliminary data.</text>
</comment>
<dbReference type="InterPro" id="IPR018146">
    <property type="entry name" value="Glyoxalase_1_CS"/>
</dbReference>
<dbReference type="InterPro" id="IPR050383">
    <property type="entry name" value="GlyoxalaseI/FosfomycinResist"/>
</dbReference>
<dbReference type="InterPro" id="IPR004360">
    <property type="entry name" value="Glyas_Fos-R_dOase_dom"/>
</dbReference>
<dbReference type="EMBL" id="WNZX01000012">
    <property type="protein sequence ID" value="MUG71996.1"/>
    <property type="molecule type" value="Genomic_DNA"/>
</dbReference>
<dbReference type="CDD" id="cd07253">
    <property type="entry name" value="GLOD5"/>
    <property type="match status" value="1"/>
</dbReference>
<dbReference type="PROSITE" id="PS00934">
    <property type="entry name" value="GLYOXALASE_I_1"/>
    <property type="match status" value="1"/>
</dbReference>
<dbReference type="AlphaFoldDB" id="A0A7X3CTR8"/>
<name>A0A7X3CTR8_9BACL</name>
<protein>
    <submittedName>
        <fullName evidence="3">VOC family protein</fullName>
    </submittedName>
</protein>
<evidence type="ECO:0000259" key="2">
    <source>
        <dbReference type="PROSITE" id="PS51819"/>
    </source>
</evidence>
<feature type="domain" description="VOC" evidence="2">
    <location>
        <begin position="5"/>
        <end position="126"/>
    </location>
</feature>